<evidence type="ECO:0000256" key="2">
    <source>
        <dbReference type="RuleBase" id="RU003616"/>
    </source>
</evidence>
<dbReference type="RefSeq" id="WP_004803331.1">
    <property type="nucleotide sequence ID" value="NZ_KB446648.1"/>
</dbReference>
<evidence type="ECO:0000256" key="1">
    <source>
        <dbReference type="PROSITE-ProRule" id="PRU00285"/>
    </source>
</evidence>
<accession>M2P7W1</accession>
<name>M2P7W1_9FIRM</name>
<dbReference type="CDD" id="cd06471">
    <property type="entry name" value="ACD_LpsHSP_like"/>
    <property type="match status" value="1"/>
</dbReference>
<protein>
    <recommendedName>
        <fullName evidence="3">SHSP domain-containing protein</fullName>
    </recommendedName>
</protein>
<keyword evidence="5" id="KW-1185">Reference proteome</keyword>
<feature type="domain" description="SHSP" evidence="3">
    <location>
        <begin position="19"/>
        <end position="134"/>
    </location>
</feature>
<dbReference type="SUPFAM" id="SSF49764">
    <property type="entry name" value="HSP20-like chaperones"/>
    <property type="match status" value="1"/>
</dbReference>
<dbReference type="EMBL" id="AGEJ01000021">
    <property type="protein sequence ID" value="EMD16412.1"/>
    <property type="molecule type" value="Genomic_DNA"/>
</dbReference>
<dbReference type="InterPro" id="IPR031107">
    <property type="entry name" value="Small_HSP"/>
</dbReference>
<dbReference type="STRING" id="999415.HMPREF9943_01338"/>
<comment type="caution">
    <text evidence="4">The sequence shown here is derived from an EMBL/GenBank/DDBJ whole genome shotgun (WGS) entry which is preliminary data.</text>
</comment>
<dbReference type="AlphaFoldDB" id="M2P7W1"/>
<proteinExistence type="inferred from homology"/>
<evidence type="ECO:0000313" key="5">
    <source>
        <dbReference type="Proteomes" id="UP000011758"/>
    </source>
</evidence>
<dbReference type="Gene3D" id="2.60.40.790">
    <property type="match status" value="1"/>
</dbReference>
<evidence type="ECO:0000259" key="3">
    <source>
        <dbReference type="PROSITE" id="PS01031"/>
    </source>
</evidence>
<dbReference type="PROSITE" id="PS01031">
    <property type="entry name" value="SHSP"/>
    <property type="match status" value="1"/>
</dbReference>
<reference evidence="4 5" key="1">
    <citation type="submission" date="2013-02" db="EMBL/GenBank/DDBJ databases">
        <title>The Genome Sequence of Lactobacillus catenaformis F0143.</title>
        <authorList>
            <consortium name="The Broad Institute Genome Sequencing Platform"/>
            <person name="Earl A."/>
            <person name="Ward D."/>
            <person name="Feldgarden M."/>
            <person name="Gevers D."/>
            <person name="Izard J."/>
            <person name="Blanton J.M."/>
            <person name="Mathney J."/>
            <person name="Dewhirst F.E."/>
            <person name="Young S.K."/>
            <person name="Zeng Q."/>
            <person name="Gargeya S."/>
            <person name="Fitzgerald M."/>
            <person name="Haas B."/>
            <person name="Abouelleil A."/>
            <person name="Alvarado L."/>
            <person name="Arachchi H.M."/>
            <person name="Berlin A."/>
            <person name="Chapman S.B."/>
            <person name="Gearin G."/>
            <person name="Goldberg J."/>
            <person name="Griggs A."/>
            <person name="Gujja S."/>
            <person name="Hansen M."/>
            <person name="Heiman D."/>
            <person name="Howarth C."/>
            <person name="Larimer J."/>
            <person name="Lui A."/>
            <person name="MacDonald P.J.P."/>
            <person name="McCowen C."/>
            <person name="Montmayeur A."/>
            <person name="Murphy C."/>
            <person name="Neiman D."/>
            <person name="Pearson M."/>
            <person name="Priest M."/>
            <person name="Roberts A."/>
            <person name="Saif S."/>
            <person name="Shea T."/>
            <person name="Sisk P."/>
            <person name="Stolte C."/>
            <person name="Sykes S."/>
            <person name="Wortman J."/>
            <person name="Nusbaum C."/>
            <person name="Birren B."/>
        </authorList>
    </citation>
    <scope>NUCLEOTIDE SEQUENCE [LARGE SCALE GENOMIC DNA]</scope>
    <source>
        <strain evidence="4 5">OT 569</strain>
    </source>
</reference>
<dbReference type="OrthoDB" id="9811615at2"/>
<dbReference type="Pfam" id="PF00011">
    <property type="entry name" value="HSP20"/>
    <property type="match status" value="1"/>
</dbReference>
<gene>
    <name evidence="4" type="ORF">HMPREF9943_01338</name>
</gene>
<dbReference type="Proteomes" id="UP000011758">
    <property type="component" value="Unassembled WGS sequence"/>
</dbReference>
<dbReference type="PANTHER" id="PTHR11527">
    <property type="entry name" value="HEAT-SHOCK PROTEIN 20 FAMILY MEMBER"/>
    <property type="match status" value="1"/>
</dbReference>
<dbReference type="eggNOG" id="COG0071">
    <property type="taxonomic scope" value="Bacteria"/>
</dbReference>
<sequence>MRLLPSMNNLFDDFFDDKFFAPSTGMRTDIKETDDSYVLNMELPGYKKEDIQLSIKNGYLNILAKADTSKEEKDKKGNLIRSERYHGQCSRSFYIGDQVSEEDIKASFDNGELIISFPKETKTPEIENHYITIE</sequence>
<evidence type="ECO:0000313" key="4">
    <source>
        <dbReference type="EMBL" id="EMD16412.1"/>
    </source>
</evidence>
<comment type="similarity">
    <text evidence="1 2">Belongs to the small heat shock protein (HSP20) family.</text>
</comment>
<dbReference type="InterPro" id="IPR008978">
    <property type="entry name" value="HSP20-like_chaperone"/>
</dbReference>
<dbReference type="BioCyc" id="ECAT999415-HMP:GTTI-1373-MONOMER"/>
<organism evidence="4 5">
    <name type="scientific">Eggerthia catenaformis OT 569 = DSM 20559</name>
    <dbReference type="NCBI Taxonomy" id="999415"/>
    <lineage>
        <taxon>Bacteria</taxon>
        <taxon>Bacillati</taxon>
        <taxon>Bacillota</taxon>
        <taxon>Erysipelotrichia</taxon>
        <taxon>Erysipelotrichales</taxon>
        <taxon>Coprobacillaceae</taxon>
        <taxon>Eggerthia</taxon>
    </lineage>
</organism>
<dbReference type="InterPro" id="IPR002068">
    <property type="entry name" value="A-crystallin/Hsp20_dom"/>
</dbReference>
<dbReference type="PATRIC" id="fig|999415.3.peg.1357"/>